<protein>
    <submittedName>
        <fullName evidence="2">Uncharacterized protein DUF4937</fullName>
    </submittedName>
</protein>
<evidence type="ECO:0000259" key="1">
    <source>
        <dbReference type="Pfam" id="PF16291"/>
    </source>
</evidence>
<evidence type="ECO:0000313" key="3">
    <source>
        <dbReference type="Proteomes" id="UP000247078"/>
    </source>
</evidence>
<comment type="caution">
    <text evidence="2">The sequence shown here is derived from an EMBL/GenBank/DDBJ whole genome shotgun (WGS) entry which is preliminary data.</text>
</comment>
<reference evidence="2 3" key="1">
    <citation type="submission" date="2018-05" db="EMBL/GenBank/DDBJ databases">
        <title>Freshwater and sediment microbial communities from various areas in North America, analyzing microbe dynamics in response to fracking.</title>
        <authorList>
            <person name="Lamendella R."/>
        </authorList>
    </citation>
    <scope>NUCLEOTIDE SEQUENCE [LARGE SCALE GENOMIC DNA]</scope>
    <source>
        <strain evidence="2 3">DB-3</strain>
    </source>
</reference>
<dbReference type="EMBL" id="QGTZ01000005">
    <property type="protein sequence ID" value="PWW40867.1"/>
    <property type="molecule type" value="Genomic_DNA"/>
</dbReference>
<dbReference type="AlphaFoldDB" id="A0A855XV29"/>
<dbReference type="InterPro" id="IPR011008">
    <property type="entry name" value="Dimeric_a/b-barrel"/>
</dbReference>
<dbReference type="SUPFAM" id="SSF54909">
    <property type="entry name" value="Dimeric alpha+beta barrel"/>
    <property type="match status" value="1"/>
</dbReference>
<dbReference type="Proteomes" id="UP000247078">
    <property type="component" value="Unassembled WGS sequence"/>
</dbReference>
<organism evidence="2 3">
    <name type="scientific">Paenibacillus pabuli</name>
    <dbReference type="NCBI Taxonomy" id="1472"/>
    <lineage>
        <taxon>Bacteria</taxon>
        <taxon>Bacillati</taxon>
        <taxon>Bacillota</taxon>
        <taxon>Bacilli</taxon>
        <taxon>Bacillales</taxon>
        <taxon>Paenibacillaceae</taxon>
        <taxon>Paenibacillus</taxon>
    </lineage>
</organism>
<dbReference type="RefSeq" id="WP_109999491.1">
    <property type="nucleotide sequence ID" value="NZ_QGTZ01000005.1"/>
</dbReference>
<dbReference type="InterPro" id="IPR032555">
    <property type="entry name" value="DUF4937"/>
</dbReference>
<feature type="domain" description="DUF4937" evidence="1">
    <location>
        <begin position="2"/>
        <end position="90"/>
    </location>
</feature>
<gene>
    <name evidence="2" type="ORF">DET56_105139</name>
</gene>
<accession>A0A855XV29</accession>
<dbReference type="Pfam" id="PF16291">
    <property type="entry name" value="DUF4937"/>
    <property type="match status" value="1"/>
</dbReference>
<sequence>MLFKIIWCEVEEQHQKAFYSAQSKWGELIKAPGFVMQRGGWNLLNPRQAVILAIWGTKTAYDEFMRSTHDQLISNNRQIDTYTSISVCLYSANVNNMFVSQAEASHQFYVYKCTESGTLLDATIPGGLLLQPYDPDASMSFVGWKPLDGVPDGMQWEAGFTTITDWNVSRVEP</sequence>
<proteinExistence type="predicted"/>
<name>A0A855XV29_9BACL</name>
<evidence type="ECO:0000313" key="2">
    <source>
        <dbReference type="EMBL" id="PWW40867.1"/>
    </source>
</evidence>